<name>A0AAD8DRJ0_MYTSE</name>
<evidence type="ECO:0000313" key="1">
    <source>
        <dbReference type="EMBL" id="KAJ8717766.1"/>
    </source>
</evidence>
<protein>
    <submittedName>
        <fullName evidence="1">Uncharacterized protein</fullName>
    </submittedName>
</protein>
<dbReference type="Gene3D" id="3.30.420.10">
    <property type="entry name" value="Ribonuclease H-like superfamily/Ribonuclease H"/>
    <property type="match status" value="1"/>
</dbReference>
<keyword evidence="2" id="KW-1185">Reference proteome</keyword>
<dbReference type="GO" id="GO:0003676">
    <property type="term" value="F:nucleic acid binding"/>
    <property type="evidence" value="ECO:0007669"/>
    <property type="project" value="InterPro"/>
</dbReference>
<proteinExistence type="predicted"/>
<comment type="caution">
    <text evidence="1">The sequence shown here is derived from an EMBL/GenBank/DDBJ whole genome shotgun (WGS) entry which is preliminary data.</text>
</comment>
<organism evidence="1 2">
    <name type="scientific">Mythimna separata</name>
    <name type="common">Oriental armyworm</name>
    <name type="synonym">Pseudaletia separata</name>
    <dbReference type="NCBI Taxonomy" id="271217"/>
    <lineage>
        <taxon>Eukaryota</taxon>
        <taxon>Metazoa</taxon>
        <taxon>Ecdysozoa</taxon>
        <taxon>Arthropoda</taxon>
        <taxon>Hexapoda</taxon>
        <taxon>Insecta</taxon>
        <taxon>Pterygota</taxon>
        <taxon>Neoptera</taxon>
        <taxon>Endopterygota</taxon>
        <taxon>Lepidoptera</taxon>
        <taxon>Glossata</taxon>
        <taxon>Ditrysia</taxon>
        <taxon>Noctuoidea</taxon>
        <taxon>Noctuidae</taxon>
        <taxon>Noctuinae</taxon>
        <taxon>Hadenini</taxon>
        <taxon>Mythimna</taxon>
    </lineage>
</organism>
<accession>A0AAD8DRJ0</accession>
<dbReference type="EMBL" id="JARGEI010000016">
    <property type="protein sequence ID" value="KAJ8717766.1"/>
    <property type="molecule type" value="Genomic_DNA"/>
</dbReference>
<dbReference type="InterPro" id="IPR036397">
    <property type="entry name" value="RNaseH_sf"/>
</dbReference>
<sequence>MTKDRGAKTKKSFISIFICMSTKTVHLELVGDLTSAAFIAAFQRFVSHRGRCIDFVRVNKLLAVTRLRKETLNSEITCPIYLQLTVHGGISYLPIARLLEASERRE</sequence>
<reference evidence="1" key="1">
    <citation type="submission" date="2023-03" db="EMBL/GenBank/DDBJ databases">
        <title>Chromosome-level genomes of two armyworms, Mythimna separata and Mythimna loreyi, provide insights into the biosynthesis and reception of sex pheromones.</title>
        <authorList>
            <person name="Zhao H."/>
        </authorList>
    </citation>
    <scope>NUCLEOTIDE SEQUENCE</scope>
    <source>
        <strain evidence="1">BeijingLab</strain>
        <tissue evidence="1">Pupa</tissue>
    </source>
</reference>
<gene>
    <name evidence="1" type="ORF">PYW07_005696</name>
</gene>
<evidence type="ECO:0000313" key="2">
    <source>
        <dbReference type="Proteomes" id="UP001231518"/>
    </source>
</evidence>
<dbReference type="AlphaFoldDB" id="A0AAD8DRJ0"/>
<dbReference type="Proteomes" id="UP001231518">
    <property type="component" value="Chromosome 18"/>
</dbReference>